<dbReference type="EMBL" id="RBNJ01003484">
    <property type="protein sequence ID" value="RUS30871.1"/>
    <property type="molecule type" value="Genomic_DNA"/>
</dbReference>
<protein>
    <recommendedName>
        <fullName evidence="6">AP-4 complex subunit epsilon-1 C-terminal domain-containing protein</fullName>
    </recommendedName>
</protein>
<keyword evidence="4" id="KW-0472">Membrane</keyword>
<sequence>MTCLHHTTGYIGCSLLLTENHELTIMLVNTLQRDLKSTNYLDICAALNALCQISHPEMVSAVLESVVTLLDYSKEIVRKKSITVLHRFHRLYPQLVSHLEPAFRKALMDKDPSVVAASLNLWKNLVEEDSLRYKDLIPVFIGILQQTIERRLHRSYDYHGVPAPWAQVRCLQVLAALAEEDESASEQIRPVVQETLRRAEKGVDAAFAIILECYCTLARLHPAILDPLFANTGDDASHPFAPLHRFLISHNRNLRYLGLLCLEQVPTRHWVEEWRSGGTLAESLVVGGEDGTVTRKAIRLLDKVASTATIDTIGTRLIQALPLARRDHLLQREMAAWFIGLADKYSAGQAWYLRVMTTTLVEAGRTLEEDEKHVEGGEDGNEIVERVCKGIENVAETETTDLRRDAVDLFYRVLTKMATTVPSALLRLAVWFIMNYLGRVFYTDRHWANTHMFRRRIKRLMSRISYRMYCNRFKACYDFLAVVEDFEFEQMVTTVEDAADRGDTRVEDSHLPRMEQRTSAGLRREGHKRESNGAYSAIKDKGKARGDAQHHQDKIIHQSNIYASAHSLPFPAASGRRHKASEDYGFVDPGQQTSTVLFDGQDYVNQWPRAGGEPALLLAIEPILTDYEHPRQCAPLIATRQYGSQNQIILAEYRKLSLRSVKYFAARYSHTGYQPASGRASFGRSTVPNDGEAMLSSLIALELGDLPLSPAGSPSVYSAGTTSSQQAIHGHHLTTAQFGSLWLKLASHHESKTRVRPIFSGKVDMAAVKDRMEAEVGLLVVEVIGWEFIAAGQIGGKTRRTSETVVLVHTRVSEDGEVEVTTRSKGKEAAEIVVEKVEDVLG</sequence>
<evidence type="ECO:0000313" key="8">
    <source>
        <dbReference type="Proteomes" id="UP000274822"/>
    </source>
</evidence>
<dbReference type="InterPro" id="IPR002553">
    <property type="entry name" value="Clathrin/coatomer_adapt-like_N"/>
</dbReference>
<dbReference type="InterPro" id="IPR011989">
    <property type="entry name" value="ARM-like"/>
</dbReference>
<evidence type="ECO:0000259" key="6">
    <source>
        <dbReference type="SMART" id="SM01356"/>
    </source>
</evidence>
<evidence type="ECO:0000256" key="3">
    <source>
        <dbReference type="ARBA" id="ARBA00022927"/>
    </source>
</evidence>
<feature type="region of interest" description="Disordered" evidence="5">
    <location>
        <begin position="516"/>
        <end position="535"/>
    </location>
</feature>
<dbReference type="SUPFAM" id="SSF48371">
    <property type="entry name" value="ARM repeat"/>
    <property type="match status" value="1"/>
</dbReference>
<dbReference type="GO" id="GO:0030117">
    <property type="term" value="C:membrane coat"/>
    <property type="evidence" value="ECO:0007669"/>
    <property type="project" value="InterPro"/>
</dbReference>
<evidence type="ECO:0000256" key="1">
    <source>
        <dbReference type="ARBA" id="ARBA00004308"/>
    </source>
</evidence>
<organism evidence="7 8">
    <name type="scientific">Jimgerdemannia flammicorona</name>
    <dbReference type="NCBI Taxonomy" id="994334"/>
    <lineage>
        <taxon>Eukaryota</taxon>
        <taxon>Fungi</taxon>
        <taxon>Fungi incertae sedis</taxon>
        <taxon>Mucoromycota</taxon>
        <taxon>Mucoromycotina</taxon>
        <taxon>Endogonomycetes</taxon>
        <taxon>Endogonales</taxon>
        <taxon>Endogonaceae</taxon>
        <taxon>Jimgerdemannia</taxon>
    </lineage>
</organism>
<dbReference type="Pfam" id="PF14807">
    <property type="entry name" value="AP4E_app_platf"/>
    <property type="match status" value="1"/>
</dbReference>
<dbReference type="Gene3D" id="1.25.10.10">
    <property type="entry name" value="Leucine-rich Repeat Variant"/>
    <property type="match status" value="1"/>
</dbReference>
<reference evidence="7 8" key="1">
    <citation type="journal article" date="2018" name="New Phytol.">
        <title>Phylogenomics of Endogonaceae and evolution of mycorrhizas within Mucoromycota.</title>
        <authorList>
            <person name="Chang Y."/>
            <person name="Desiro A."/>
            <person name="Na H."/>
            <person name="Sandor L."/>
            <person name="Lipzen A."/>
            <person name="Clum A."/>
            <person name="Barry K."/>
            <person name="Grigoriev I.V."/>
            <person name="Martin F.M."/>
            <person name="Stajich J.E."/>
            <person name="Smith M.E."/>
            <person name="Bonito G."/>
            <person name="Spatafora J.W."/>
        </authorList>
    </citation>
    <scope>NUCLEOTIDE SEQUENCE [LARGE SCALE GENOMIC DNA]</scope>
    <source>
        <strain evidence="7 8">AD002</strain>
    </source>
</reference>
<dbReference type="Pfam" id="PF01602">
    <property type="entry name" value="Adaptin_N"/>
    <property type="match status" value="1"/>
</dbReference>
<accession>A0A433QM72</accession>
<dbReference type="GO" id="GO:0006886">
    <property type="term" value="P:intracellular protein transport"/>
    <property type="evidence" value="ECO:0007669"/>
    <property type="project" value="InterPro"/>
</dbReference>
<name>A0A433QM72_9FUNG</name>
<feature type="compositionally biased region" description="Basic and acidic residues" evidence="5">
    <location>
        <begin position="516"/>
        <end position="531"/>
    </location>
</feature>
<dbReference type="AlphaFoldDB" id="A0A433QM72"/>
<dbReference type="Proteomes" id="UP000274822">
    <property type="component" value="Unassembled WGS sequence"/>
</dbReference>
<feature type="domain" description="AP-4 complex subunit epsilon-1 C-terminal" evidence="6">
    <location>
        <begin position="732"/>
        <end position="842"/>
    </location>
</feature>
<dbReference type="GO" id="GO:0012505">
    <property type="term" value="C:endomembrane system"/>
    <property type="evidence" value="ECO:0007669"/>
    <property type="project" value="UniProtKB-SubCell"/>
</dbReference>
<dbReference type="InterPro" id="IPR016024">
    <property type="entry name" value="ARM-type_fold"/>
</dbReference>
<evidence type="ECO:0000256" key="4">
    <source>
        <dbReference type="ARBA" id="ARBA00023136"/>
    </source>
</evidence>
<dbReference type="SMART" id="SM01356">
    <property type="entry name" value="AP4E_app_platf"/>
    <property type="match status" value="1"/>
</dbReference>
<comment type="caution">
    <text evidence="7">The sequence shown here is derived from an EMBL/GenBank/DDBJ whole genome shotgun (WGS) entry which is preliminary data.</text>
</comment>
<comment type="subcellular location">
    <subcellularLocation>
        <location evidence="1">Endomembrane system</location>
    </subcellularLocation>
</comment>
<keyword evidence="2" id="KW-0813">Transport</keyword>
<dbReference type="GO" id="GO:0016192">
    <property type="term" value="P:vesicle-mediated transport"/>
    <property type="evidence" value="ECO:0007669"/>
    <property type="project" value="InterPro"/>
</dbReference>
<proteinExistence type="predicted"/>
<dbReference type="PANTHER" id="PTHR22780">
    <property type="entry name" value="ADAPTIN, ALPHA/GAMMA/EPSILON"/>
    <property type="match status" value="1"/>
</dbReference>
<evidence type="ECO:0000313" key="7">
    <source>
        <dbReference type="EMBL" id="RUS30871.1"/>
    </source>
</evidence>
<evidence type="ECO:0000256" key="5">
    <source>
        <dbReference type="SAM" id="MobiDB-lite"/>
    </source>
</evidence>
<evidence type="ECO:0000256" key="2">
    <source>
        <dbReference type="ARBA" id="ARBA00022448"/>
    </source>
</evidence>
<gene>
    <name evidence="7" type="ORF">BC938DRAFT_478831</name>
</gene>
<dbReference type="InterPro" id="IPR028269">
    <property type="entry name" value="AP4E1_C"/>
</dbReference>
<keyword evidence="8" id="KW-1185">Reference proteome</keyword>
<dbReference type="InterPro" id="IPR050840">
    <property type="entry name" value="Adaptor_Complx_Large_Subunit"/>
</dbReference>
<keyword evidence="3" id="KW-0653">Protein transport</keyword>